<dbReference type="InterPro" id="IPR036388">
    <property type="entry name" value="WH-like_DNA-bd_sf"/>
</dbReference>
<dbReference type="PROSITE" id="PS50949">
    <property type="entry name" value="HTH_GNTR"/>
    <property type="match status" value="1"/>
</dbReference>
<evidence type="ECO:0000256" key="5">
    <source>
        <dbReference type="ARBA" id="ARBA00023163"/>
    </source>
</evidence>
<dbReference type="SUPFAM" id="SSF53383">
    <property type="entry name" value="PLP-dependent transferases"/>
    <property type="match status" value="1"/>
</dbReference>
<keyword evidence="4 7" id="KW-0238">DNA-binding</keyword>
<evidence type="ECO:0000313" key="7">
    <source>
        <dbReference type="EMBL" id="SFW57625.1"/>
    </source>
</evidence>
<dbReference type="STRING" id="1150368.SAMN02927921_02465"/>
<name>A0A1K1QD47_9FLAO</name>
<dbReference type="GO" id="GO:0008483">
    <property type="term" value="F:transaminase activity"/>
    <property type="evidence" value="ECO:0007669"/>
    <property type="project" value="UniProtKB-KW"/>
</dbReference>
<dbReference type="Pfam" id="PF00155">
    <property type="entry name" value="Aminotran_1_2"/>
    <property type="match status" value="1"/>
</dbReference>
<comment type="similarity">
    <text evidence="1">In the C-terminal section; belongs to the class-I pyridoxal-phosphate-dependent aminotransferase family.</text>
</comment>
<dbReference type="GO" id="GO:0003700">
    <property type="term" value="F:DNA-binding transcription factor activity"/>
    <property type="evidence" value="ECO:0007669"/>
    <property type="project" value="InterPro"/>
</dbReference>
<evidence type="ECO:0000256" key="3">
    <source>
        <dbReference type="ARBA" id="ARBA00023015"/>
    </source>
</evidence>
<dbReference type="Gene3D" id="1.10.10.10">
    <property type="entry name" value="Winged helix-like DNA-binding domain superfamily/Winged helix DNA-binding domain"/>
    <property type="match status" value="1"/>
</dbReference>
<dbReference type="Gene3D" id="3.40.640.10">
    <property type="entry name" value="Type I PLP-dependent aspartate aminotransferase-like (Major domain)"/>
    <property type="match status" value="1"/>
</dbReference>
<keyword evidence="5" id="KW-0804">Transcription</keyword>
<organism evidence="7 8">
    <name type="scientific">Sinomicrobium oceani</name>
    <dbReference type="NCBI Taxonomy" id="1150368"/>
    <lineage>
        <taxon>Bacteria</taxon>
        <taxon>Pseudomonadati</taxon>
        <taxon>Bacteroidota</taxon>
        <taxon>Flavobacteriia</taxon>
        <taxon>Flavobacteriales</taxon>
        <taxon>Flavobacteriaceae</taxon>
        <taxon>Sinomicrobium</taxon>
    </lineage>
</organism>
<sequence length="473" mass="53367">MKSDPFLYQDIARQLETLILSGALRIGERLPSVRQLSKEKKVSISSVYKAYIELESRGLVEARPKSGYYVRFSTKQIQKITHIRQQAVTRRQKVKSLQEEVYVPLSDPTLIKLSINKPDTSILPVTKLKNSLLHTVRERPDRLVNYNNLQGDEELRRQIARISYAAGLLLYPDDIITTSGCLEAIHYALLATTSPGDTVAIESPTYFGLLKAIEAHGRIPVEVLTDPVTGIDIPSLETCITQHHVKACIVTSSFSNPTGAHLTEEKRKALVALVTRKDIVLIEDDIYGELHFDPHRLNACKAYDLQQNVILCSSFSKSVAPGYRVGWLIAGKYRSEIFEYKMNHSVTTASVTEMAMAHFLKNGRYDLHIRQLRKDLHTQCLQYLQAIYEYFPGPIEVSAPKGGFVIWVALPMGCDSVKLYRKLIKKKISIAPGQLFSQKLDLRTYFRVSFGSPFTPEIDDALKQIGATLQQMI</sequence>
<accession>A0A1K1QD47</accession>
<dbReference type="EMBL" id="FPJE01000012">
    <property type="protein sequence ID" value="SFW57625.1"/>
    <property type="molecule type" value="Genomic_DNA"/>
</dbReference>
<dbReference type="InterPro" id="IPR015424">
    <property type="entry name" value="PyrdxlP-dep_Trfase"/>
</dbReference>
<evidence type="ECO:0000313" key="8">
    <source>
        <dbReference type="Proteomes" id="UP000182248"/>
    </source>
</evidence>
<protein>
    <submittedName>
        <fullName evidence="7">DNA-binding transcriptional regulator, MocR family, contains an aminotransferase domain</fullName>
    </submittedName>
</protein>
<keyword evidence="3" id="KW-0805">Transcription regulation</keyword>
<dbReference type="OrthoDB" id="9802328at2"/>
<dbReference type="SUPFAM" id="SSF46785">
    <property type="entry name" value="Winged helix' DNA-binding domain"/>
    <property type="match status" value="1"/>
</dbReference>
<evidence type="ECO:0000256" key="4">
    <source>
        <dbReference type="ARBA" id="ARBA00023125"/>
    </source>
</evidence>
<evidence type="ECO:0000259" key="6">
    <source>
        <dbReference type="PROSITE" id="PS50949"/>
    </source>
</evidence>
<dbReference type="SMART" id="SM00345">
    <property type="entry name" value="HTH_GNTR"/>
    <property type="match status" value="1"/>
</dbReference>
<keyword evidence="7" id="KW-0808">Transferase</keyword>
<dbReference type="RefSeq" id="WP_072317674.1">
    <property type="nucleotide sequence ID" value="NZ_FPJE01000012.1"/>
</dbReference>
<proteinExistence type="inferred from homology"/>
<keyword evidence="8" id="KW-1185">Reference proteome</keyword>
<dbReference type="AlphaFoldDB" id="A0A1K1QD47"/>
<evidence type="ECO:0000256" key="2">
    <source>
        <dbReference type="ARBA" id="ARBA00022898"/>
    </source>
</evidence>
<dbReference type="PANTHER" id="PTHR46577:SF2">
    <property type="entry name" value="TRANSCRIPTIONAL REGULATORY PROTEIN"/>
    <property type="match status" value="1"/>
</dbReference>
<gene>
    <name evidence="7" type="ORF">SAMN02927921_02465</name>
</gene>
<dbReference type="GO" id="GO:0030170">
    <property type="term" value="F:pyridoxal phosphate binding"/>
    <property type="evidence" value="ECO:0007669"/>
    <property type="project" value="InterPro"/>
</dbReference>
<dbReference type="GO" id="GO:0003677">
    <property type="term" value="F:DNA binding"/>
    <property type="evidence" value="ECO:0007669"/>
    <property type="project" value="UniProtKB-KW"/>
</dbReference>
<dbReference type="InterPro" id="IPR015421">
    <property type="entry name" value="PyrdxlP-dep_Trfase_major"/>
</dbReference>
<dbReference type="PANTHER" id="PTHR46577">
    <property type="entry name" value="HTH-TYPE TRANSCRIPTIONAL REGULATORY PROTEIN GABR"/>
    <property type="match status" value="1"/>
</dbReference>
<feature type="domain" description="HTH gntR-type" evidence="6">
    <location>
        <begin position="5"/>
        <end position="73"/>
    </location>
</feature>
<dbReference type="InterPro" id="IPR015422">
    <property type="entry name" value="PyrdxlP-dep_Trfase_small"/>
</dbReference>
<dbReference type="InterPro" id="IPR004839">
    <property type="entry name" value="Aminotransferase_I/II_large"/>
</dbReference>
<dbReference type="Pfam" id="PF00392">
    <property type="entry name" value="GntR"/>
    <property type="match status" value="1"/>
</dbReference>
<dbReference type="InterPro" id="IPR051446">
    <property type="entry name" value="HTH_trans_reg/aminotransferase"/>
</dbReference>
<keyword evidence="2" id="KW-0663">Pyridoxal phosphate</keyword>
<dbReference type="CDD" id="cd07377">
    <property type="entry name" value="WHTH_GntR"/>
    <property type="match status" value="1"/>
</dbReference>
<dbReference type="InterPro" id="IPR000524">
    <property type="entry name" value="Tscrpt_reg_HTH_GntR"/>
</dbReference>
<evidence type="ECO:0000256" key="1">
    <source>
        <dbReference type="ARBA" id="ARBA00005384"/>
    </source>
</evidence>
<dbReference type="CDD" id="cd00609">
    <property type="entry name" value="AAT_like"/>
    <property type="match status" value="1"/>
</dbReference>
<dbReference type="Gene3D" id="3.90.1150.10">
    <property type="entry name" value="Aspartate Aminotransferase, domain 1"/>
    <property type="match status" value="1"/>
</dbReference>
<dbReference type="Proteomes" id="UP000182248">
    <property type="component" value="Unassembled WGS sequence"/>
</dbReference>
<keyword evidence="7" id="KW-0032">Aminotransferase</keyword>
<reference evidence="7 8" key="1">
    <citation type="submission" date="2016-11" db="EMBL/GenBank/DDBJ databases">
        <authorList>
            <person name="Jaros S."/>
            <person name="Januszkiewicz K."/>
            <person name="Wedrychowicz H."/>
        </authorList>
    </citation>
    <scope>NUCLEOTIDE SEQUENCE [LARGE SCALE GENOMIC DNA]</scope>
    <source>
        <strain evidence="7 8">CGMCC 1.12145</strain>
    </source>
</reference>
<dbReference type="InterPro" id="IPR036390">
    <property type="entry name" value="WH_DNA-bd_sf"/>
</dbReference>